<name>A0A0L0SG59_ALLM3</name>
<accession>A0A0L0SG59</accession>
<sequence length="361" mass="37252">MPGSPSTTTKRRGGDQSKSTSSTLADASPAAQTTDRLTMAKKKAQEKLSADKDKPDARQGLVLRLANVVATAVFCRAAYGRYARGYDAETAQWVAFYVMCAINTLANVFPKAPVDPPYMIAYLIGIYNMLGSLQADGIMTPHGLLAPGGAPVAPLDGSPPAAPSTTLQAVFNLSTSGGRDRSAVVMALYWLFLGRVIPRVLSYMLVVGAAAVTAAAVALPAFGYTTLADVRALAHAHGLSFSGRHHGAGEDGQCGILPPGHAPVDGGMCAGGAPRTCPFTGKTVTWHDAKPVAAAANKLVASSTSTSTFIVADATTAIAANAQPPAATTPHPLAATAAVDDSDLAEPNRRTRQACRIRQAL</sequence>
<evidence type="ECO:0000313" key="4">
    <source>
        <dbReference type="Proteomes" id="UP000054350"/>
    </source>
</evidence>
<reference evidence="3 4" key="2">
    <citation type="submission" date="2009-11" db="EMBL/GenBank/DDBJ databases">
        <title>The Genome Sequence of Allomyces macrogynus strain ATCC 38327.</title>
        <authorList>
            <consortium name="The Broad Institute Genome Sequencing Platform"/>
            <person name="Russ C."/>
            <person name="Cuomo C."/>
            <person name="Shea T."/>
            <person name="Young S.K."/>
            <person name="Zeng Q."/>
            <person name="Koehrsen M."/>
            <person name="Haas B."/>
            <person name="Borodovsky M."/>
            <person name="Guigo R."/>
            <person name="Alvarado L."/>
            <person name="Berlin A."/>
            <person name="Borenstein D."/>
            <person name="Chen Z."/>
            <person name="Engels R."/>
            <person name="Freedman E."/>
            <person name="Gellesch M."/>
            <person name="Goldberg J."/>
            <person name="Griggs A."/>
            <person name="Gujja S."/>
            <person name="Heiman D."/>
            <person name="Hepburn T."/>
            <person name="Howarth C."/>
            <person name="Jen D."/>
            <person name="Larson L."/>
            <person name="Lewis B."/>
            <person name="Mehta T."/>
            <person name="Park D."/>
            <person name="Pearson M."/>
            <person name="Roberts A."/>
            <person name="Saif S."/>
            <person name="Shenoy N."/>
            <person name="Sisk P."/>
            <person name="Stolte C."/>
            <person name="Sykes S."/>
            <person name="Walk T."/>
            <person name="White J."/>
            <person name="Yandava C."/>
            <person name="Burger G."/>
            <person name="Gray M.W."/>
            <person name="Holland P.W.H."/>
            <person name="King N."/>
            <person name="Lang F.B.F."/>
            <person name="Roger A.J."/>
            <person name="Ruiz-Trillo I."/>
            <person name="Lander E."/>
            <person name="Nusbaum C."/>
        </authorList>
    </citation>
    <scope>NUCLEOTIDE SEQUENCE [LARGE SCALE GENOMIC DNA]</scope>
    <source>
        <strain evidence="3 4">ATCC 38327</strain>
    </source>
</reference>
<evidence type="ECO:0000256" key="1">
    <source>
        <dbReference type="SAM" id="MobiDB-lite"/>
    </source>
</evidence>
<organism evidence="3 4">
    <name type="scientific">Allomyces macrogynus (strain ATCC 38327)</name>
    <name type="common">Allomyces javanicus var. macrogynus</name>
    <dbReference type="NCBI Taxonomy" id="578462"/>
    <lineage>
        <taxon>Eukaryota</taxon>
        <taxon>Fungi</taxon>
        <taxon>Fungi incertae sedis</taxon>
        <taxon>Blastocladiomycota</taxon>
        <taxon>Blastocladiomycetes</taxon>
        <taxon>Blastocladiales</taxon>
        <taxon>Blastocladiaceae</taxon>
        <taxon>Allomyces</taxon>
    </lineage>
</organism>
<keyword evidence="2" id="KW-0472">Membrane</keyword>
<dbReference type="Proteomes" id="UP000054350">
    <property type="component" value="Unassembled WGS sequence"/>
</dbReference>
<dbReference type="OrthoDB" id="10370410at2759"/>
<reference evidence="3 4" key="1">
    <citation type="submission" date="2009-11" db="EMBL/GenBank/DDBJ databases">
        <title>Annotation of Allomyces macrogynus ATCC 38327.</title>
        <authorList>
            <consortium name="The Broad Institute Genome Sequencing Platform"/>
            <person name="Russ C."/>
            <person name="Cuomo C."/>
            <person name="Burger G."/>
            <person name="Gray M.W."/>
            <person name="Holland P.W.H."/>
            <person name="King N."/>
            <person name="Lang F.B.F."/>
            <person name="Roger A.J."/>
            <person name="Ruiz-Trillo I."/>
            <person name="Young S.K."/>
            <person name="Zeng Q."/>
            <person name="Gargeya S."/>
            <person name="Fitzgerald M."/>
            <person name="Haas B."/>
            <person name="Abouelleil A."/>
            <person name="Alvarado L."/>
            <person name="Arachchi H.M."/>
            <person name="Berlin A."/>
            <person name="Chapman S.B."/>
            <person name="Gearin G."/>
            <person name="Goldberg J."/>
            <person name="Griggs A."/>
            <person name="Gujja S."/>
            <person name="Hansen M."/>
            <person name="Heiman D."/>
            <person name="Howarth C."/>
            <person name="Larimer J."/>
            <person name="Lui A."/>
            <person name="MacDonald P.J.P."/>
            <person name="McCowen C."/>
            <person name="Montmayeur A."/>
            <person name="Murphy C."/>
            <person name="Neiman D."/>
            <person name="Pearson M."/>
            <person name="Priest M."/>
            <person name="Roberts A."/>
            <person name="Saif S."/>
            <person name="Shea T."/>
            <person name="Sisk P."/>
            <person name="Stolte C."/>
            <person name="Sykes S."/>
            <person name="Wortman J."/>
            <person name="Nusbaum C."/>
            <person name="Birren B."/>
        </authorList>
    </citation>
    <scope>NUCLEOTIDE SEQUENCE [LARGE SCALE GENOMIC DNA]</scope>
    <source>
        <strain evidence="3 4">ATCC 38327</strain>
    </source>
</reference>
<gene>
    <name evidence="3" type="ORF">AMAG_18632</name>
</gene>
<dbReference type="VEuPathDB" id="FungiDB:AMAG_18632"/>
<protein>
    <submittedName>
        <fullName evidence="3">Uncharacterized protein</fullName>
    </submittedName>
</protein>
<feature type="region of interest" description="Disordered" evidence="1">
    <location>
        <begin position="341"/>
        <end position="361"/>
    </location>
</feature>
<feature type="transmembrane region" description="Helical" evidence="2">
    <location>
        <begin position="200"/>
        <end position="222"/>
    </location>
</feature>
<dbReference type="AlphaFoldDB" id="A0A0L0SG59"/>
<evidence type="ECO:0000256" key="2">
    <source>
        <dbReference type="SAM" id="Phobius"/>
    </source>
</evidence>
<evidence type="ECO:0000313" key="3">
    <source>
        <dbReference type="EMBL" id="KNE61452.1"/>
    </source>
</evidence>
<dbReference type="EMBL" id="GG745338">
    <property type="protein sequence ID" value="KNE61452.1"/>
    <property type="molecule type" value="Genomic_DNA"/>
</dbReference>
<proteinExistence type="predicted"/>
<keyword evidence="2" id="KW-0812">Transmembrane</keyword>
<keyword evidence="4" id="KW-1185">Reference proteome</keyword>
<feature type="region of interest" description="Disordered" evidence="1">
    <location>
        <begin position="1"/>
        <end position="53"/>
    </location>
</feature>
<feature type="compositionally biased region" description="Basic and acidic residues" evidence="1">
    <location>
        <begin position="43"/>
        <end position="53"/>
    </location>
</feature>
<keyword evidence="2" id="KW-1133">Transmembrane helix</keyword>
<feature type="compositionally biased region" description="Polar residues" evidence="1">
    <location>
        <begin position="16"/>
        <end position="36"/>
    </location>
</feature>